<dbReference type="EMBL" id="BARV01011623">
    <property type="protein sequence ID" value="GAI10205.1"/>
    <property type="molecule type" value="Genomic_DNA"/>
</dbReference>
<accession>X1M698</accession>
<sequence length="43" mass="4820">PTSASRTLRANQAALRPDSDIIGGFNLYCKLERELDEILRSDN</sequence>
<comment type="caution">
    <text evidence="1">The sequence shown here is derived from an EMBL/GenBank/DDBJ whole genome shotgun (WGS) entry which is preliminary data.</text>
</comment>
<name>X1M698_9ZZZZ</name>
<evidence type="ECO:0000313" key="1">
    <source>
        <dbReference type="EMBL" id="GAI10205.1"/>
    </source>
</evidence>
<gene>
    <name evidence="1" type="ORF">S06H3_21948</name>
</gene>
<protein>
    <submittedName>
        <fullName evidence="1">Uncharacterized protein</fullName>
    </submittedName>
</protein>
<proteinExistence type="predicted"/>
<organism evidence="1">
    <name type="scientific">marine sediment metagenome</name>
    <dbReference type="NCBI Taxonomy" id="412755"/>
    <lineage>
        <taxon>unclassified sequences</taxon>
        <taxon>metagenomes</taxon>
        <taxon>ecological metagenomes</taxon>
    </lineage>
</organism>
<feature type="non-terminal residue" evidence="1">
    <location>
        <position position="1"/>
    </location>
</feature>
<dbReference type="AlphaFoldDB" id="X1M698"/>
<reference evidence="1" key="1">
    <citation type="journal article" date="2014" name="Front. Microbiol.">
        <title>High frequency of phylogenetically diverse reductive dehalogenase-homologous genes in deep subseafloor sedimentary metagenomes.</title>
        <authorList>
            <person name="Kawai M."/>
            <person name="Futagami T."/>
            <person name="Toyoda A."/>
            <person name="Takaki Y."/>
            <person name="Nishi S."/>
            <person name="Hori S."/>
            <person name="Arai W."/>
            <person name="Tsubouchi T."/>
            <person name="Morono Y."/>
            <person name="Uchiyama I."/>
            <person name="Ito T."/>
            <person name="Fujiyama A."/>
            <person name="Inagaki F."/>
            <person name="Takami H."/>
        </authorList>
    </citation>
    <scope>NUCLEOTIDE SEQUENCE</scope>
    <source>
        <strain evidence="1">Expedition CK06-06</strain>
    </source>
</reference>